<feature type="compositionally biased region" description="Polar residues" evidence="12">
    <location>
        <begin position="118"/>
        <end position="129"/>
    </location>
</feature>
<feature type="region of interest" description="Disordered" evidence="12">
    <location>
        <begin position="812"/>
        <end position="831"/>
    </location>
</feature>
<dbReference type="InterPro" id="IPR032284">
    <property type="entry name" value="RecQ_Zn-bd"/>
</dbReference>
<dbReference type="GO" id="GO:0006260">
    <property type="term" value="P:DNA replication"/>
    <property type="evidence" value="ECO:0007669"/>
    <property type="project" value="InterPro"/>
</dbReference>
<feature type="compositionally biased region" description="Gly residues" evidence="12">
    <location>
        <begin position="1802"/>
        <end position="1818"/>
    </location>
</feature>
<dbReference type="CDD" id="cd17920">
    <property type="entry name" value="DEXHc_RecQ"/>
    <property type="match status" value="1"/>
</dbReference>
<feature type="compositionally biased region" description="Polar residues" evidence="12">
    <location>
        <begin position="744"/>
        <end position="770"/>
    </location>
</feature>
<evidence type="ECO:0000259" key="14">
    <source>
        <dbReference type="PROSITE" id="PS51192"/>
    </source>
</evidence>
<dbReference type="GO" id="GO:0006312">
    <property type="term" value="P:mitotic recombination"/>
    <property type="evidence" value="ECO:0007669"/>
    <property type="project" value="UniProtKB-ARBA"/>
</dbReference>
<feature type="compositionally biased region" description="Basic and acidic residues" evidence="12">
    <location>
        <begin position="1756"/>
        <end position="1775"/>
    </location>
</feature>
<dbReference type="Gene3D" id="1.10.10.10">
    <property type="entry name" value="Winged helix-like DNA-binding domain superfamily/Winged helix DNA-binding domain"/>
    <property type="match status" value="1"/>
</dbReference>
<keyword evidence="4" id="KW-0378">Hydrolase</keyword>
<feature type="compositionally biased region" description="Acidic residues" evidence="12">
    <location>
        <begin position="306"/>
        <end position="316"/>
    </location>
</feature>
<dbReference type="Pfam" id="PF09382">
    <property type="entry name" value="RQC"/>
    <property type="match status" value="1"/>
</dbReference>
<keyword evidence="3" id="KW-0547">Nucleotide-binding</keyword>
<dbReference type="PROSITE" id="PS50967">
    <property type="entry name" value="HRDC"/>
    <property type="match status" value="1"/>
</dbReference>
<feature type="compositionally biased region" description="Acidic residues" evidence="12">
    <location>
        <begin position="1509"/>
        <end position="1532"/>
    </location>
</feature>
<dbReference type="FunFam" id="3.40.50.300:FF:000296">
    <property type="entry name" value="ATP-dependent DNA helicase RecQ"/>
    <property type="match status" value="1"/>
</dbReference>
<dbReference type="PROSITE" id="PS51194">
    <property type="entry name" value="HELICASE_CTER"/>
    <property type="match status" value="1"/>
</dbReference>
<feature type="compositionally biased region" description="Polar residues" evidence="12">
    <location>
        <begin position="858"/>
        <end position="870"/>
    </location>
</feature>
<feature type="compositionally biased region" description="Polar residues" evidence="12">
    <location>
        <begin position="526"/>
        <end position="543"/>
    </location>
</feature>
<feature type="region of interest" description="Disordered" evidence="12">
    <location>
        <begin position="22"/>
        <end position="165"/>
    </location>
</feature>
<keyword evidence="17" id="KW-1185">Reference proteome</keyword>
<dbReference type="GO" id="GO:0000724">
    <property type="term" value="P:double-strand break repair via homologous recombination"/>
    <property type="evidence" value="ECO:0007669"/>
    <property type="project" value="TreeGrafter"/>
</dbReference>
<evidence type="ECO:0000256" key="7">
    <source>
        <dbReference type="ARBA" id="ARBA00023125"/>
    </source>
</evidence>
<dbReference type="GO" id="GO:0000729">
    <property type="term" value="P:DNA double-strand break processing"/>
    <property type="evidence" value="ECO:0007669"/>
    <property type="project" value="UniProtKB-ARBA"/>
</dbReference>
<dbReference type="GeneID" id="87838446"/>
<dbReference type="Pfam" id="PF00270">
    <property type="entry name" value="DEAD"/>
    <property type="match status" value="1"/>
</dbReference>
<feature type="region of interest" description="Disordered" evidence="12">
    <location>
        <begin position="1451"/>
        <end position="1569"/>
    </location>
</feature>
<dbReference type="GO" id="GO:0043138">
    <property type="term" value="F:3'-5' DNA helicase activity"/>
    <property type="evidence" value="ECO:0007669"/>
    <property type="project" value="UniProtKB-EC"/>
</dbReference>
<dbReference type="PROSITE" id="PS00690">
    <property type="entry name" value="DEAH_ATP_HELICASE"/>
    <property type="match status" value="1"/>
</dbReference>
<accession>A0AAE0HQQ9</accession>
<reference evidence="16" key="2">
    <citation type="submission" date="2023-06" db="EMBL/GenBank/DDBJ databases">
        <authorList>
            <consortium name="Lawrence Berkeley National Laboratory"/>
            <person name="Haridas S."/>
            <person name="Hensen N."/>
            <person name="Bonometti L."/>
            <person name="Westerberg I."/>
            <person name="Brannstrom I.O."/>
            <person name="Guillou S."/>
            <person name="Cros-Aarteil S."/>
            <person name="Calhoun S."/>
            <person name="Kuo A."/>
            <person name="Mondo S."/>
            <person name="Pangilinan J."/>
            <person name="Riley R."/>
            <person name="Labutti K."/>
            <person name="Andreopoulos B."/>
            <person name="Lipzen A."/>
            <person name="Chen C."/>
            <person name="Yanf M."/>
            <person name="Daum C."/>
            <person name="Ng V."/>
            <person name="Clum A."/>
            <person name="Steindorff A."/>
            <person name="Ohm R."/>
            <person name="Martin F."/>
            <person name="Silar P."/>
            <person name="Natvig D."/>
            <person name="Lalanne C."/>
            <person name="Gautier V."/>
            <person name="Ament-Velasquez S.L."/>
            <person name="Kruys A."/>
            <person name="Hutchinson M.I."/>
            <person name="Powell A.J."/>
            <person name="Barry K."/>
            <person name="Miller A.N."/>
            <person name="Grigoriev I.V."/>
            <person name="Debuchy R."/>
            <person name="Gladieux P."/>
            <person name="Thoren M.H."/>
            <person name="Johannesson H."/>
        </authorList>
    </citation>
    <scope>NUCLEOTIDE SEQUENCE</scope>
    <source>
        <strain evidence="16">CBS 168.71</strain>
    </source>
</reference>
<dbReference type="CDD" id="cd18794">
    <property type="entry name" value="SF2_C_RecQ"/>
    <property type="match status" value="1"/>
</dbReference>
<feature type="compositionally biased region" description="Low complexity" evidence="12">
    <location>
        <begin position="38"/>
        <end position="50"/>
    </location>
</feature>
<keyword evidence="7" id="KW-0238">DNA-binding</keyword>
<keyword evidence="8" id="KW-0413">Isomerase</keyword>
<evidence type="ECO:0000256" key="10">
    <source>
        <dbReference type="ARBA" id="ARBA00034617"/>
    </source>
</evidence>
<organism evidence="16 17">
    <name type="scientific">Chaetomium fimeti</name>
    <dbReference type="NCBI Taxonomy" id="1854472"/>
    <lineage>
        <taxon>Eukaryota</taxon>
        <taxon>Fungi</taxon>
        <taxon>Dikarya</taxon>
        <taxon>Ascomycota</taxon>
        <taxon>Pezizomycotina</taxon>
        <taxon>Sordariomycetes</taxon>
        <taxon>Sordariomycetidae</taxon>
        <taxon>Sordariales</taxon>
        <taxon>Chaetomiaceae</taxon>
        <taxon>Chaetomium</taxon>
    </lineage>
</organism>
<keyword evidence="6" id="KW-0067">ATP-binding</keyword>
<dbReference type="InterPro" id="IPR014001">
    <property type="entry name" value="Helicase_ATP-bd"/>
</dbReference>
<evidence type="ECO:0000256" key="6">
    <source>
        <dbReference type="ARBA" id="ARBA00022840"/>
    </source>
</evidence>
<dbReference type="InterPro" id="IPR002464">
    <property type="entry name" value="DNA/RNA_helicase_DEAH_CS"/>
</dbReference>
<evidence type="ECO:0000259" key="13">
    <source>
        <dbReference type="PROSITE" id="PS50967"/>
    </source>
</evidence>
<proteinExistence type="inferred from homology"/>
<feature type="region of interest" description="Disordered" evidence="12">
    <location>
        <begin position="858"/>
        <end position="912"/>
    </location>
</feature>
<evidence type="ECO:0000256" key="12">
    <source>
        <dbReference type="SAM" id="MobiDB-lite"/>
    </source>
</evidence>
<dbReference type="GO" id="GO:0005524">
    <property type="term" value="F:ATP binding"/>
    <property type="evidence" value="ECO:0007669"/>
    <property type="project" value="UniProtKB-KW"/>
</dbReference>
<dbReference type="EC" id="5.6.2.4" evidence="11"/>
<dbReference type="GO" id="GO:0016787">
    <property type="term" value="F:hydrolase activity"/>
    <property type="evidence" value="ECO:0007669"/>
    <property type="project" value="UniProtKB-KW"/>
</dbReference>
<feature type="domain" description="Helicase ATP-binding" evidence="14">
    <location>
        <begin position="941"/>
        <end position="1122"/>
    </location>
</feature>
<feature type="compositionally biased region" description="Basic and acidic residues" evidence="12">
    <location>
        <begin position="137"/>
        <end position="156"/>
    </location>
</feature>
<dbReference type="FunFam" id="3.40.50.300:FF:000340">
    <property type="entry name" value="Bloom syndrome, RecQ helicase"/>
    <property type="match status" value="1"/>
</dbReference>
<comment type="similarity">
    <text evidence="2">Belongs to the helicase family. RecQ subfamily.</text>
</comment>
<evidence type="ECO:0000256" key="9">
    <source>
        <dbReference type="ARBA" id="ARBA00023242"/>
    </source>
</evidence>
<sequence length="1865" mass="204196">MTRNNLGEHLGWLLNTIKRSPTTAPQLPAASDSLSHAPPSVSTSVPSSTSNNLDSQPSRATHPANFPGSTSTSISTSHPPPVSTTGLRPLTNPTKSSTSTSSALTSHSHPPPLPTVSRRSANSTFTPNSGPLPHTTAKRELTNSASGKREGLDHLSSKHSSNRPTLLCKQQFLPTPASTTGTTPIGPLQRAYSASLAHASPSNTVRSRKPLLSPIPDTGDPRNARSTTQSIGFVDVDDDLFSDTLDLTDFENQDGSSSVLEFGEEKRLWREDFAERPEPVSSRAKRLRMDDMSQTPSVVRKQGPANEEDEYPDIDDLVPPSSVLRSVAKHRPKPISVVAESPCPQPVTRLASQDNNTTEMEPASSMSWDAGSGIQAVDSALPRAPFESSPPSMPAETSPDFVTSSRKRKTPSSPSPNHDESFDVGPTPPTQSNKKPKTRGDTVLDSEDDLIAPSMHQSTVDDCRSSPDPVSSHQPPDEDQQMEVETPPSVSPQLEDPSPRTQKDGMGEEPPSDPIEEVRSDEAMPSQDTLPKQNSQGSRDSNIGRNKHLFHLFLERPSVLDSKIIFFEDQLRKNKEAYTNCLRENAPREDRARVRDARNALVQKRKALDAIKAEHESYMELSNKREGLLVELGNAFADGIDTMEDEIQLDMLSEEIEAKETVLLGQLVAVGIDDLDFLKDPNDSIAAPDSPATPIVFATQPSRKLGPAALSKRDTSIPEYNSQVVLQTQQPSQSRTQETAGTTLVNTGTLPSVPSFSQAYSSTRPSNPRTDNTDDRTCIEILDDDDFGNAISGGQMDLGGSTLAPTSTTFPAAQSALPRPMPTKPARTPGKTMMTFGSDQFDDCSDEEEMVAAANSFEQQQQQSMSNTAAYPTRTELSESSGNAVLPPPRKRAAAQPVLSQQPKGSIDPEQMKYPWSSDVRRVLKDRFRMTRFRRNQLEAINATLAGKDAFVLMPTGGGKSLCYQLPAMVNSGKTRGVTLVVSPLLSLMNDQVAHLTRLNILAATFNGTINNALRNHILGAFHQPYPEHHVQLLYVTPEMLTSSPTFQKGVQTLYDKGKLARIVIDEAHCVSHWGHDFRPDYKALGTFRAAFPGVPAMALTATATKNVMADVKHNLNMENCEVFTQSFNRPNLYYEVIPKQARFIGGMGKLITTKYGGQCGIVYCLSRKSAEGTATTLVTKHGIKARYYHAQMDPEAKIEVQEGWQRGEIHVVVATIAFGMGIDKPDVRFVIHQNMPKSLEGYYQETGRAGRDGLPSDCYLYFAYSDIPTLRRMVNEDKDKLPAEKERQHSMINRMVSYCESSYACRRVQILRYFDEAFDAEECGNMCDNCVTGLTNGEPVLEDFTECAVALITAIRSQKKITLGKLVEVVTASKNVGKHHDIPGFGVCKGMKNYEVQRVAMALHAEGALKDHQETCMSNGIPVTNYKVGTNPIEYLREVRRLRLEVRRQDLVQPPAKKKGRGAKASQAASEALGGARGRGPPPSTNISSPVSGLSRGRKGKSVLATAADEEDGGDEGDARDDFVGSDEEAEAAFFDPPPFPQRPPPQGRQQTLDELGPPISRDPRLDEAGLDDMHQDIVQAFVERAYEMEESLRNKHGLRRALFTEQQYREMAIRWTTTVAQMYTIRGVDKSKVDLYGAKFATLVQQFRRRYQEMMGGTATSFSAAEIAPKRQKKREVVDLISDDEDYAGRRARGPRFPRRDDAPPAADEEEEAYDEDLDGGRDDDEDLEASRYFADGTDRPPSPPQSGTAAVEQWHKRFEELKKSDKVARASEENEDGTWTPNARWRGGKRGSSARGRSGRGSRGGRGGFSRGGGSFPRANSTGGVAKRRGSVSRQLGRGSASVGSSRRGTGSASGGIPNMPY</sequence>
<dbReference type="RefSeq" id="XP_062664496.1">
    <property type="nucleotide sequence ID" value="XM_062801498.1"/>
</dbReference>
<feature type="compositionally biased region" description="Acidic residues" evidence="12">
    <location>
        <begin position="1709"/>
        <end position="1730"/>
    </location>
</feature>
<dbReference type="InterPro" id="IPR010997">
    <property type="entry name" value="HRDC-like_sf"/>
</dbReference>
<dbReference type="EMBL" id="JAUEPN010000001">
    <property type="protein sequence ID" value="KAK3300982.1"/>
    <property type="molecule type" value="Genomic_DNA"/>
</dbReference>
<evidence type="ECO:0000256" key="8">
    <source>
        <dbReference type="ARBA" id="ARBA00023235"/>
    </source>
</evidence>
<feature type="region of interest" description="Disordered" evidence="12">
    <location>
        <begin position="331"/>
        <end position="543"/>
    </location>
</feature>
<feature type="compositionally biased region" description="Polar residues" evidence="12">
    <location>
        <begin position="350"/>
        <end position="367"/>
    </location>
</feature>
<keyword evidence="9" id="KW-0539">Nucleus</keyword>
<dbReference type="GO" id="GO:0005634">
    <property type="term" value="C:nucleus"/>
    <property type="evidence" value="ECO:0007669"/>
    <property type="project" value="UniProtKB-SubCell"/>
</dbReference>
<dbReference type="SMART" id="SM00487">
    <property type="entry name" value="DEXDc"/>
    <property type="match status" value="1"/>
</dbReference>
<name>A0AAE0HQQ9_9PEZI</name>
<evidence type="ECO:0000259" key="15">
    <source>
        <dbReference type="PROSITE" id="PS51194"/>
    </source>
</evidence>
<evidence type="ECO:0000256" key="11">
    <source>
        <dbReference type="ARBA" id="ARBA00034808"/>
    </source>
</evidence>
<dbReference type="InterPro" id="IPR036388">
    <property type="entry name" value="WH-like_DNA-bd_sf"/>
</dbReference>
<feature type="domain" description="Helicase C-terminal" evidence="15">
    <location>
        <begin position="1130"/>
        <end position="1293"/>
    </location>
</feature>
<comment type="subcellular location">
    <subcellularLocation>
        <location evidence="1">Nucleus</location>
    </subcellularLocation>
</comment>
<feature type="compositionally biased region" description="Pro residues" evidence="12">
    <location>
        <begin position="1537"/>
        <end position="1548"/>
    </location>
</feature>
<dbReference type="Pfam" id="PF00271">
    <property type="entry name" value="Helicase_C"/>
    <property type="match status" value="1"/>
</dbReference>
<dbReference type="SMART" id="SM00490">
    <property type="entry name" value="HELICc"/>
    <property type="match status" value="1"/>
</dbReference>
<dbReference type="Pfam" id="PF16124">
    <property type="entry name" value="RecQ_Zn_bind"/>
    <property type="match status" value="1"/>
</dbReference>
<dbReference type="SUPFAM" id="SSF47819">
    <property type="entry name" value="HRDC-like"/>
    <property type="match status" value="1"/>
</dbReference>
<dbReference type="GO" id="GO:0009378">
    <property type="term" value="F:four-way junction helicase activity"/>
    <property type="evidence" value="ECO:0007669"/>
    <property type="project" value="TreeGrafter"/>
</dbReference>
<evidence type="ECO:0000313" key="17">
    <source>
        <dbReference type="Proteomes" id="UP001278766"/>
    </source>
</evidence>
<dbReference type="GO" id="GO:0003677">
    <property type="term" value="F:DNA binding"/>
    <property type="evidence" value="ECO:0007669"/>
    <property type="project" value="UniProtKB-KW"/>
</dbReference>
<dbReference type="NCBIfam" id="TIGR00614">
    <property type="entry name" value="recQ_fam"/>
    <property type="match status" value="1"/>
</dbReference>
<protein>
    <recommendedName>
        <fullName evidence="11">DNA 3'-5' helicase</fullName>
        <ecNumber evidence="11">5.6.2.4</ecNumber>
    </recommendedName>
</protein>
<dbReference type="PROSITE" id="PS51192">
    <property type="entry name" value="HELICASE_ATP_BIND_1"/>
    <property type="match status" value="1"/>
</dbReference>
<reference evidence="16" key="1">
    <citation type="journal article" date="2023" name="Mol. Phylogenet. Evol.">
        <title>Genome-scale phylogeny and comparative genomics of the fungal order Sordariales.</title>
        <authorList>
            <person name="Hensen N."/>
            <person name="Bonometti L."/>
            <person name="Westerberg I."/>
            <person name="Brannstrom I.O."/>
            <person name="Guillou S."/>
            <person name="Cros-Aarteil S."/>
            <person name="Calhoun S."/>
            <person name="Haridas S."/>
            <person name="Kuo A."/>
            <person name="Mondo S."/>
            <person name="Pangilinan J."/>
            <person name="Riley R."/>
            <person name="LaButti K."/>
            <person name="Andreopoulos B."/>
            <person name="Lipzen A."/>
            <person name="Chen C."/>
            <person name="Yan M."/>
            <person name="Daum C."/>
            <person name="Ng V."/>
            <person name="Clum A."/>
            <person name="Steindorff A."/>
            <person name="Ohm R.A."/>
            <person name="Martin F."/>
            <person name="Silar P."/>
            <person name="Natvig D.O."/>
            <person name="Lalanne C."/>
            <person name="Gautier V."/>
            <person name="Ament-Velasquez S.L."/>
            <person name="Kruys A."/>
            <person name="Hutchinson M.I."/>
            <person name="Powell A.J."/>
            <person name="Barry K."/>
            <person name="Miller A.N."/>
            <person name="Grigoriev I.V."/>
            <person name="Debuchy R."/>
            <person name="Gladieux P."/>
            <person name="Hiltunen Thoren M."/>
            <person name="Johannesson H."/>
        </authorList>
    </citation>
    <scope>NUCLEOTIDE SEQUENCE</scope>
    <source>
        <strain evidence="16">CBS 168.71</strain>
    </source>
</reference>
<dbReference type="PANTHER" id="PTHR13710">
    <property type="entry name" value="DNA HELICASE RECQ FAMILY MEMBER"/>
    <property type="match status" value="1"/>
</dbReference>
<feature type="region of interest" description="Disordered" evidence="12">
    <location>
        <begin position="1690"/>
        <end position="1865"/>
    </location>
</feature>
<dbReference type="SUPFAM" id="SSF52540">
    <property type="entry name" value="P-loop containing nucleoside triphosphate hydrolases"/>
    <property type="match status" value="1"/>
</dbReference>
<dbReference type="GO" id="GO:0005737">
    <property type="term" value="C:cytoplasm"/>
    <property type="evidence" value="ECO:0007669"/>
    <property type="project" value="TreeGrafter"/>
</dbReference>
<dbReference type="GO" id="GO:0031573">
    <property type="term" value="P:mitotic intra-S DNA damage checkpoint signaling"/>
    <property type="evidence" value="ECO:0007669"/>
    <property type="project" value="UniProtKB-ARBA"/>
</dbReference>
<dbReference type="InterPro" id="IPR027417">
    <property type="entry name" value="P-loop_NTPase"/>
</dbReference>
<dbReference type="InterPro" id="IPR004589">
    <property type="entry name" value="DNA_helicase_ATP-dep_RecQ"/>
</dbReference>
<keyword evidence="5" id="KW-0347">Helicase</keyword>
<evidence type="ECO:0000313" key="16">
    <source>
        <dbReference type="EMBL" id="KAK3300982.1"/>
    </source>
</evidence>
<dbReference type="PANTHER" id="PTHR13710:SF153">
    <property type="entry name" value="RECQ-LIKE DNA HELICASE BLM"/>
    <property type="match status" value="1"/>
</dbReference>
<dbReference type="InterPro" id="IPR001650">
    <property type="entry name" value="Helicase_C-like"/>
</dbReference>
<dbReference type="Proteomes" id="UP001278766">
    <property type="component" value="Unassembled WGS sequence"/>
</dbReference>
<evidence type="ECO:0000256" key="3">
    <source>
        <dbReference type="ARBA" id="ARBA00022741"/>
    </source>
</evidence>
<feature type="region of interest" description="Disordered" evidence="12">
    <location>
        <begin position="197"/>
        <end position="228"/>
    </location>
</feature>
<feature type="domain" description="HRDC" evidence="13">
    <location>
        <begin position="1573"/>
        <end position="1656"/>
    </location>
</feature>
<dbReference type="InterPro" id="IPR002121">
    <property type="entry name" value="HRDC_dom"/>
</dbReference>
<dbReference type="GO" id="GO:0031422">
    <property type="term" value="C:RecQ family helicase-topoisomerase III complex"/>
    <property type="evidence" value="ECO:0007669"/>
    <property type="project" value="UniProtKB-ARBA"/>
</dbReference>
<evidence type="ECO:0000256" key="4">
    <source>
        <dbReference type="ARBA" id="ARBA00022801"/>
    </source>
</evidence>
<feature type="compositionally biased region" description="Low complexity" evidence="12">
    <location>
        <begin position="1840"/>
        <end position="1854"/>
    </location>
</feature>
<feature type="compositionally biased region" description="Low complexity" evidence="12">
    <location>
        <begin position="67"/>
        <end position="108"/>
    </location>
</feature>
<gene>
    <name evidence="16" type="ORF">B0H64DRAFT_352780</name>
</gene>
<dbReference type="Gene3D" id="3.40.50.300">
    <property type="entry name" value="P-loop containing nucleotide triphosphate hydrolases"/>
    <property type="match status" value="2"/>
</dbReference>
<comment type="catalytic activity">
    <reaction evidence="10">
        <text>Couples ATP hydrolysis with the unwinding of duplex DNA by translocating in the 3'-5' direction.</text>
        <dbReference type="EC" id="5.6.2.4"/>
    </reaction>
</comment>
<evidence type="ECO:0000256" key="1">
    <source>
        <dbReference type="ARBA" id="ARBA00004123"/>
    </source>
</evidence>
<dbReference type="InterPro" id="IPR011545">
    <property type="entry name" value="DEAD/DEAH_box_helicase_dom"/>
</dbReference>
<dbReference type="InterPro" id="IPR018982">
    <property type="entry name" value="RQC_domain"/>
</dbReference>
<feature type="compositionally biased region" description="Basic and acidic residues" evidence="12">
    <location>
        <begin position="497"/>
        <end position="506"/>
    </location>
</feature>
<comment type="caution">
    <text evidence="16">The sequence shown here is derived from an EMBL/GenBank/DDBJ whole genome shotgun (WGS) entry which is preliminary data.</text>
</comment>
<evidence type="ECO:0000256" key="2">
    <source>
        <dbReference type="ARBA" id="ARBA00005446"/>
    </source>
</evidence>
<feature type="region of interest" description="Disordered" evidence="12">
    <location>
        <begin position="273"/>
        <end position="319"/>
    </location>
</feature>
<feature type="region of interest" description="Disordered" evidence="12">
    <location>
        <begin position="744"/>
        <end position="775"/>
    </location>
</feature>
<evidence type="ECO:0000256" key="5">
    <source>
        <dbReference type="ARBA" id="ARBA00022806"/>
    </source>
</evidence>